<dbReference type="Proteomes" id="UP001552299">
    <property type="component" value="Unassembled WGS sequence"/>
</dbReference>
<dbReference type="EMBL" id="JANQDX010000016">
    <property type="protein sequence ID" value="KAL0909808.1"/>
    <property type="molecule type" value="Genomic_DNA"/>
</dbReference>
<accession>A0ABD0UHZ2</accession>
<sequence>MVSVISCRVSPSYDQRNLELYPFNGSLQKGFLMVRSRSYMTQLMSDAHSRQARSTEAEEDKYLQMFHKLKPQLFRGAIELQPA</sequence>
<reference evidence="1 2" key="1">
    <citation type="journal article" date="2024" name="Plant Biotechnol. J.">
        <title>Dendrobium thyrsiflorum genome and its molecular insights into genes involved in important horticultural traits.</title>
        <authorList>
            <person name="Chen B."/>
            <person name="Wang J.Y."/>
            <person name="Zheng P.J."/>
            <person name="Li K.L."/>
            <person name="Liang Y.M."/>
            <person name="Chen X.F."/>
            <person name="Zhang C."/>
            <person name="Zhao X."/>
            <person name="He X."/>
            <person name="Zhang G.Q."/>
            <person name="Liu Z.J."/>
            <person name="Xu Q."/>
        </authorList>
    </citation>
    <scope>NUCLEOTIDE SEQUENCE [LARGE SCALE GENOMIC DNA]</scope>
    <source>
        <strain evidence="1">GZMU011</strain>
    </source>
</reference>
<evidence type="ECO:0000313" key="2">
    <source>
        <dbReference type="Proteomes" id="UP001552299"/>
    </source>
</evidence>
<organism evidence="1 2">
    <name type="scientific">Dendrobium thyrsiflorum</name>
    <name type="common">Pinecone-like raceme dendrobium</name>
    <name type="synonym">Orchid</name>
    <dbReference type="NCBI Taxonomy" id="117978"/>
    <lineage>
        <taxon>Eukaryota</taxon>
        <taxon>Viridiplantae</taxon>
        <taxon>Streptophyta</taxon>
        <taxon>Embryophyta</taxon>
        <taxon>Tracheophyta</taxon>
        <taxon>Spermatophyta</taxon>
        <taxon>Magnoliopsida</taxon>
        <taxon>Liliopsida</taxon>
        <taxon>Asparagales</taxon>
        <taxon>Orchidaceae</taxon>
        <taxon>Epidendroideae</taxon>
        <taxon>Malaxideae</taxon>
        <taxon>Dendrobiinae</taxon>
        <taxon>Dendrobium</taxon>
    </lineage>
</organism>
<comment type="caution">
    <text evidence="1">The sequence shown here is derived from an EMBL/GenBank/DDBJ whole genome shotgun (WGS) entry which is preliminary data.</text>
</comment>
<evidence type="ECO:0000313" key="1">
    <source>
        <dbReference type="EMBL" id="KAL0909808.1"/>
    </source>
</evidence>
<proteinExistence type="predicted"/>
<gene>
    <name evidence="1" type="ORF">M5K25_020706</name>
</gene>
<name>A0ABD0UHZ2_DENTH</name>
<dbReference type="AlphaFoldDB" id="A0ABD0UHZ2"/>
<protein>
    <submittedName>
        <fullName evidence="1">Uncharacterized protein</fullName>
    </submittedName>
</protein>
<keyword evidence="2" id="KW-1185">Reference proteome</keyword>